<dbReference type="AlphaFoldDB" id="A0AAJ0FDB5"/>
<gene>
    <name evidence="2" type="ORF">QBC47DRAFT_378237</name>
</gene>
<dbReference type="GO" id="GO:0016787">
    <property type="term" value="F:hydrolase activity"/>
    <property type="evidence" value="ECO:0007669"/>
    <property type="project" value="UniProtKB-KW"/>
</dbReference>
<keyword evidence="2" id="KW-0378">Hydrolase</keyword>
<accession>A0AAJ0FDB5</accession>
<protein>
    <submittedName>
        <fullName evidence="2">NUDIX hydrolase domain-like protein</fullName>
    </submittedName>
</protein>
<proteinExistence type="predicted"/>
<sequence length="207" mass="23006">MSQLSPIPLRALAFEHDSSVAPWTVPKDEWLRARDPESTLDGIATGVVVFNADNKVLLVQRASHDSMPNLWEVPGGAVDAEDATILHGAARELWEEAGLVLTRIKRFIPEGGQDNGFDIRFIENMGYRFTNRARTKKFCRFSFEAEVESCDAVALDPNEHQDYVWASEDEVRAQKIGDRAIPLTGPAGLAMLLTAFRLRREGLKVGA</sequence>
<dbReference type="PROSITE" id="PS51462">
    <property type="entry name" value="NUDIX"/>
    <property type="match status" value="1"/>
</dbReference>
<dbReference type="InterPro" id="IPR000086">
    <property type="entry name" value="NUDIX_hydrolase_dom"/>
</dbReference>
<dbReference type="Gene3D" id="3.90.79.10">
    <property type="entry name" value="Nucleoside Triphosphate Pyrophosphohydrolase"/>
    <property type="match status" value="1"/>
</dbReference>
<dbReference type="CDD" id="cd02883">
    <property type="entry name" value="NUDIX_Hydrolase"/>
    <property type="match status" value="1"/>
</dbReference>
<organism evidence="2 3">
    <name type="scientific">Echria macrotheca</name>
    <dbReference type="NCBI Taxonomy" id="438768"/>
    <lineage>
        <taxon>Eukaryota</taxon>
        <taxon>Fungi</taxon>
        <taxon>Dikarya</taxon>
        <taxon>Ascomycota</taxon>
        <taxon>Pezizomycotina</taxon>
        <taxon>Sordariomycetes</taxon>
        <taxon>Sordariomycetidae</taxon>
        <taxon>Sordariales</taxon>
        <taxon>Schizotheciaceae</taxon>
        <taxon>Echria</taxon>
    </lineage>
</organism>
<dbReference type="EMBL" id="MU839831">
    <property type="protein sequence ID" value="KAK1757005.1"/>
    <property type="molecule type" value="Genomic_DNA"/>
</dbReference>
<evidence type="ECO:0000313" key="2">
    <source>
        <dbReference type="EMBL" id="KAK1757005.1"/>
    </source>
</evidence>
<dbReference type="SUPFAM" id="SSF55811">
    <property type="entry name" value="Nudix"/>
    <property type="match status" value="1"/>
</dbReference>
<evidence type="ECO:0000259" key="1">
    <source>
        <dbReference type="PROSITE" id="PS51462"/>
    </source>
</evidence>
<dbReference type="Pfam" id="PF00293">
    <property type="entry name" value="NUDIX"/>
    <property type="match status" value="1"/>
</dbReference>
<dbReference type="Proteomes" id="UP001239445">
    <property type="component" value="Unassembled WGS sequence"/>
</dbReference>
<keyword evidence="3" id="KW-1185">Reference proteome</keyword>
<dbReference type="PANTHER" id="PTHR43736:SF1">
    <property type="entry name" value="DIHYDRONEOPTERIN TRIPHOSPHATE DIPHOSPHATASE"/>
    <property type="match status" value="1"/>
</dbReference>
<feature type="domain" description="Nudix hydrolase" evidence="1">
    <location>
        <begin position="40"/>
        <end position="193"/>
    </location>
</feature>
<name>A0AAJ0FDB5_9PEZI</name>
<dbReference type="InterPro" id="IPR015797">
    <property type="entry name" value="NUDIX_hydrolase-like_dom_sf"/>
</dbReference>
<dbReference type="PANTHER" id="PTHR43736">
    <property type="entry name" value="ADP-RIBOSE PYROPHOSPHATASE"/>
    <property type="match status" value="1"/>
</dbReference>
<comment type="caution">
    <text evidence="2">The sequence shown here is derived from an EMBL/GenBank/DDBJ whole genome shotgun (WGS) entry which is preliminary data.</text>
</comment>
<reference evidence="2" key="1">
    <citation type="submission" date="2023-06" db="EMBL/GenBank/DDBJ databases">
        <title>Genome-scale phylogeny and comparative genomics of the fungal order Sordariales.</title>
        <authorList>
            <consortium name="Lawrence Berkeley National Laboratory"/>
            <person name="Hensen N."/>
            <person name="Bonometti L."/>
            <person name="Westerberg I."/>
            <person name="Brannstrom I.O."/>
            <person name="Guillou S."/>
            <person name="Cros-Aarteil S."/>
            <person name="Calhoun S."/>
            <person name="Haridas S."/>
            <person name="Kuo A."/>
            <person name="Mondo S."/>
            <person name="Pangilinan J."/>
            <person name="Riley R."/>
            <person name="Labutti K."/>
            <person name="Andreopoulos B."/>
            <person name="Lipzen A."/>
            <person name="Chen C."/>
            <person name="Yanf M."/>
            <person name="Daum C."/>
            <person name="Ng V."/>
            <person name="Clum A."/>
            <person name="Steindorff A."/>
            <person name="Ohm R."/>
            <person name="Martin F."/>
            <person name="Silar P."/>
            <person name="Natvig D."/>
            <person name="Lalanne C."/>
            <person name="Gautier V."/>
            <person name="Ament-Velasquez S.L."/>
            <person name="Kruys A."/>
            <person name="Hutchinson M.I."/>
            <person name="Powell A.J."/>
            <person name="Barry K."/>
            <person name="Miller A.N."/>
            <person name="Grigoriev I.V."/>
            <person name="Debuchy R."/>
            <person name="Gladieux P."/>
            <person name="Thoren M.H."/>
            <person name="Johannesson H."/>
        </authorList>
    </citation>
    <scope>NUCLEOTIDE SEQUENCE</scope>
    <source>
        <strain evidence="2">PSN4</strain>
    </source>
</reference>
<evidence type="ECO:0000313" key="3">
    <source>
        <dbReference type="Proteomes" id="UP001239445"/>
    </source>
</evidence>